<reference evidence="15 16" key="1">
    <citation type="submission" date="2014-11" db="EMBL/GenBank/DDBJ databases">
        <authorList>
            <person name="Zhu J."/>
            <person name="Qi W."/>
            <person name="Song R."/>
        </authorList>
    </citation>
    <scope>NUCLEOTIDE SEQUENCE [LARGE SCALE GENOMIC DNA]</scope>
</reference>
<evidence type="ECO:0000256" key="9">
    <source>
        <dbReference type="ARBA" id="ARBA00022833"/>
    </source>
</evidence>
<dbReference type="PROSITE" id="PS50089">
    <property type="entry name" value="ZF_RING_2"/>
    <property type="match status" value="1"/>
</dbReference>
<feature type="compositionally biased region" description="Basic and acidic residues" evidence="13">
    <location>
        <begin position="433"/>
        <end position="454"/>
    </location>
</feature>
<keyword evidence="4" id="KW-0808">Transferase</keyword>
<dbReference type="GO" id="GO:0006511">
    <property type="term" value="P:ubiquitin-dependent protein catabolic process"/>
    <property type="evidence" value="ECO:0007669"/>
    <property type="project" value="TreeGrafter"/>
</dbReference>
<evidence type="ECO:0000256" key="13">
    <source>
        <dbReference type="SAM" id="MobiDB-lite"/>
    </source>
</evidence>
<keyword evidence="9" id="KW-0862">Zinc</keyword>
<gene>
    <name evidence="15" type="ORF">Vbra_3193</name>
</gene>
<feature type="domain" description="RING-type" evidence="14">
    <location>
        <begin position="40"/>
        <end position="81"/>
    </location>
</feature>
<feature type="region of interest" description="Disordered" evidence="13">
    <location>
        <begin position="225"/>
        <end position="248"/>
    </location>
</feature>
<keyword evidence="10" id="KW-1133">Transmembrane helix</keyword>
<feature type="compositionally biased region" description="Low complexity" evidence="13">
    <location>
        <begin position="518"/>
        <end position="538"/>
    </location>
</feature>
<feature type="region of interest" description="Disordered" evidence="13">
    <location>
        <begin position="686"/>
        <end position="724"/>
    </location>
</feature>
<dbReference type="PANTHER" id="PTHR45977">
    <property type="entry name" value="TARGET OF ERK KINASE MPK-1"/>
    <property type="match status" value="1"/>
</dbReference>
<evidence type="ECO:0000256" key="12">
    <source>
        <dbReference type="PROSITE-ProRule" id="PRU00175"/>
    </source>
</evidence>
<dbReference type="Gene3D" id="3.30.40.10">
    <property type="entry name" value="Zinc/RING finger domain, C3HC4 (zinc finger)"/>
    <property type="match status" value="1"/>
</dbReference>
<keyword evidence="6" id="KW-0479">Metal-binding</keyword>
<keyword evidence="16" id="KW-1185">Reference proteome</keyword>
<feature type="region of interest" description="Disordered" evidence="13">
    <location>
        <begin position="499"/>
        <end position="538"/>
    </location>
</feature>
<protein>
    <recommendedName>
        <fullName evidence="3">RING-type E3 ubiquitin transferase</fullName>
        <ecNumber evidence="3">2.3.2.27</ecNumber>
    </recommendedName>
</protein>
<organism evidence="15 16">
    <name type="scientific">Vitrella brassicaformis (strain CCMP3155)</name>
    <dbReference type="NCBI Taxonomy" id="1169540"/>
    <lineage>
        <taxon>Eukaryota</taxon>
        <taxon>Sar</taxon>
        <taxon>Alveolata</taxon>
        <taxon>Colpodellida</taxon>
        <taxon>Vitrellaceae</taxon>
        <taxon>Vitrella</taxon>
    </lineage>
</organism>
<evidence type="ECO:0000256" key="8">
    <source>
        <dbReference type="ARBA" id="ARBA00022786"/>
    </source>
</evidence>
<evidence type="ECO:0000256" key="3">
    <source>
        <dbReference type="ARBA" id="ARBA00012483"/>
    </source>
</evidence>
<dbReference type="GO" id="GO:0008270">
    <property type="term" value="F:zinc ion binding"/>
    <property type="evidence" value="ECO:0007669"/>
    <property type="project" value="UniProtKB-KW"/>
</dbReference>
<dbReference type="EMBL" id="CDMY01000581">
    <property type="protein sequence ID" value="CEM24441.1"/>
    <property type="molecule type" value="Genomic_DNA"/>
</dbReference>
<keyword evidence="5" id="KW-0812">Transmembrane</keyword>
<dbReference type="GO" id="GO:0061630">
    <property type="term" value="F:ubiquitin protein ligase activity"/>
    <property type="evidence" value="ECO:0007669"/>
    <property type="project" value="UniProtKB-EC"/>
</dbReference>
<evidence type="ECO:0000259" key="14">
    <source>
        <dbReference type="PROSITE" id="PS50089"/>
    </source>
</evidence>
<evidence type="ECO:0000313" key="16">
    <source>
        <dbReference type="Proteomes" id="UP000041254"/>
    </source>
</evidence>
<dbReference type="EC" id="2.3.2.27" evidence="3"/>
<feature type="compositionally biased region" description="Basic residues" evidence="13">
    <location>
        <begin position="337"/>
        <end position="355"/>
    </location>
</feature>
<accession>A0A0G4G6Z4</accession>
<dbReference type="SMART" id="SM00184">
    <property type="entry name" value="RING"/>
    <property type="match status" value="1"/>
</dbReference>
<feature type="region of interest" description="Disordered" evidence="13">
    <location>
        <begin position="324"/>
        <end position="377"/>
    </location>
</feature>
<dbReference type="SUPFAM" id="SSF57850">
    <property type="entry name" value="RING/U-box"/>
    <property type="match status" value="1"/>
</dbReference>
<evidence type="ECO:0000313" key="15">
    <source>
        <dbReference type="EMBL" id="CEM24441.1"/>
    </source>
</evidence>
<evidence type="ECO:0000256" key="10">
    <source>
        <dbReference type="ARBA" id="ARBA00022989"/>
    </source>
</evidence>
<dbReference type="PANTHER" id="PTHR45977:SF4">
    <property type="entry name" value="RING-TYPE DOMAIN-CONTAINING PROTEIN"/>
    <property type="match status" value="1"/>
</dbReference>
<evidence type="ECO:0000256" key="6">
    <source>
        <dbReference type="ARBA" id="ARBA00022723"/>
    </source>
</evidence>
<evidence type="ECO:0000256" key="5">
    <source>
        <dbReference type="ARBA" id="ARBA00022692"/>
    </source>
</evidence>
<keyword evidence="8" id="KW-0833">Ubl conjugation pathway</keyword>
<dbReference type="InterPro" id="IPR013083">
    <property type="entry name" value="Znf_RING/FYVE/PHD"/>
</dbReference>
<comment type="catalytic activity">
    <reaction evidence="1">
        <text>S-ubiquitinyl-[E2 ubiquitin-conjugating enzyme]-L-cysteine + [acceptor protein]-L-lysine = [E2 ubiquitin-conjugating enzyme]-L-cysteine + N(6)-ubiquitinyl-[acceptor protein]-L-lysine.</text>
        <dbReference type="EC" id="2.3.2.27"/>
    </reaction>
</comment>
<dbReference type="Pfam" id="PF13639">
    <property type="entry name" value="zf-RING_2"/>
    <property type="match status" value="1"/>
</dbReference>
<dbReference type="Proteomes" id="UP000041254">
    <property type="component" value="Unassembled WGS sequence"/>
</dbReference>
<sequence>MMPSFQFGGESSGVCGDAADHKMGMEDKAAAGGAQHGHTCPICLQEIPDGEEAYVLDCFHVYHLSCLMNWAERKRSCPVCKRRLSEVVVDVFSERFYRVFNIDSGIVQPSDEEWRRLLIYANGWFPLLPPATSTRRLSAFYTSLTTAKPRGGVRAPAAARPSLPQRKFTMQLRKRFSSAITGGSPSGSKPSVRASRAVVAHLHSAGDHEGDEAPTSAAAAAVIKEEKDDRNAQRCAEEESKAADAAEGKMDGATATKGGEVVVLDPICCSEAFMSLLSTSRDRERVERRLQTFLDRELTTLLRNIDVKLVVLLAVQNLMNVTPPRLPPTLANAAANRAKRQKRRRQQHAYKRAPRSRSPVHAAGGHGKRRRRSERGLWETSANFFPHSQRDIPQHVFAQPPHPDHLDTDEDDHSPAPVAAAAAAAGRSAPADRPADERRHDVLVIESDGERAGDGEATAPAPPLRVPRERRRRRHERARVAIDKNMVIDLEEDDNPSAPAAAAAAALGVRVETKEHPSAAPSTPSGPHASSSAAAAAAAAQPSSAAAGVKDEVVVKQEPQDSCPAPSLQPTLAAAPIKEEAAGMEDGGGLLRSNQDVEASTSLQPAGPAAAAAVAAEKKQSPNDEDDDECEIIAVKPASSPPRPPTSWYPWCPHDPVMGCDSCQSLLEVARMLHNYVPNEQRQIKDPFLPHVPSPVSREARAGGDGDGGPGRGSMHSEEEELRGSTAHLLVREGVAYALMTGKMETFDEADIPRFTVGV</sequence>
<proteinExistence type="predicted"/>
<evidence type="ECO:0000256" key="7">
    <source>
        <dbReference type="ARBA" id="ARBA00022771"/>
    </source>
</evidence>
<feature type="region of interest" description="Disordered" evidence="13">
    <location>
        <begin position="394"/>
        <end position="477"/>
    </location>
</feature>
<dbReference type="GO" id="GO:0016567">
    <property type="term" value="P:protein ubiquitination"/>
    <property type="evidence" value="ECO:0007669"/>
    <property type="project" value="TreeGrafter"/>
</dbReference>
<dbReference type="InParanoid" id="A0A0G4G6Z4"/>
<dbReference type="OrthoDB" id="8062037at2759"/>
<evidence type="ECO:0000256" key="1">
    <source>
        <dbReference type="ARBA" id="ARBA00000900"/>
    </source>
</evidence>
<evidence type="ECO:0000256" key="11">
    <source>
        <dbReference type="ARBA" id="ARBA00023136"/>
    </source>
</evidence>
<comment type="subcellular location">
    <subcellularLocation>
        <location evidence="2">Membrane</location>
        <topology evidence="2">Multi-pass membrane protein</topology>
    </subcellularLocation>
</comment>
<dbReference type="VEuPathDB" id="CryptoDB:Vbra_3193"/>
<evidence type="ECO:0000256" key="4">
    <source>
        <dbReference type="ARBA" id="ARBA00022679"/>
    </source>
</evidence>
<feature type="compositionally biased region" description="Low complexity" evidence="13">
    <location>
        <begin position="415"/>
        <end position="432"/>
    </location>
</feature>
<keyword evidence="7 12" id="KW-0863">Zinc-finger</keyword>
<feature type="compositionally biased region" description="Basic residues" evidence="13">
    <location>
        <begin position="468"/>
        <end position="477"/>
    </location>
</feature>
<keyword evidence="11" id="KW-0472">Membrane</keyword>
<dbReference type="GO" id="GO:0016020">
    <property type="term" value="C:membrane"/>
    <property type="evidence" value="ECO:0007669"/>
    <property type="project" value="UniProtKB-SubCell"/>
</dbReference>
<evidence type="ECO:0000256" key="2">
    <source>
        <dbReference type="ARBA" id="ARBA00004141"/>
    </source>
</evidence>
<dbReference type="AlphaFoldDB" id="A0A0G4G6Z4"/>
<dbReference type="InterPro" id="IPR001841">
    <property type="entry name" value="Znf_RING"/>
</dbReference>
<name>A0A0G4G6Z4_VITBC</name>